<dbReference type="Proteomes" id="UP000824998">
    <property type="component" value="Unassembled WGS sequence"/>
</dbReference>
<dbReference type="EMBL" id="MU251453">
    <property type="protein sequence ID" value="KAG9234743.1"/>
    <property type="molecule type" value="Genomic_DNA"/>
</dbReference>
<sequence length="197" mass="22434">MGDRKAFFYGTLMSRRILFRVIYLNEKADQDPVMSRMADQLTYEPAILHSYGRFKVQGYDYPGIRRAEGYCVRGTYVTGLTDANMAHLDAFEGSQYHLEKVRVGILESAKPLGEEKGEGVSRALEEGQEVEAETYVWNKSDVGLETTEWDFGEFVRDKLQNWVGSSDEYQESDDAHARNEGHDPTGGRGARSDKWKQ</sequence>
<dbReference type="OrthoDB" id="1044435at2759"/>
<dbReference type="InterPro" id="IPR013024">
    <property type="entry name" value="GGCT-like"/>
</dbReference>
<dbReference type="InterPro" id="IPR036568">
    <property type="entry name" value="GGCT-like_sf"/>
</dbReference>
<dbReference type="CDD" id="cd06661">
    <property type="entry name" value="GGCT_like"/>
    <property type="match status" value="1"/>
</dbReference>
<dbReference type="Gene3D" id="3.10.490.10">
    <property type="entry name" value="Gamma-glutamyl cyclotransferase-like"/>
    <property type="match status" value="1"/>
</dbReference>
<dbReference type="PANTHER" id="PTHR31544:SF2">
    <property type="entry name" value="AIG2-LIKE PROTEIN D"/>
    <property type="match status" value="1"/>
</dbReference>
<dbReference type="GO" id="GO:0016740">
    <property type="term" value="F:transferase activity"/>
    <property type="evidence" value="ECO:0007669"/>
    <property type="project" value="UniProtKB-KW"/>
</dbReference>
<name>A0A9P7YJ17_9HELO</name>
<dbReference type="SUPFAM" id="SSF110857">
    <property type="entry name" value="Gamma-glutamyl cyclotransferase-like"/>
    <property type="match status" value="1"/>
</dbReference>
<evidence type="ECO:0000313" key="6">
    <source>
        <dbReference type="EMBL" id="KAG9234743.1"/>
    </source>
</evidence>
<proteinExistence type="inferred from homology"/>
<evidence type="ECO:0000259" key="5">
    <source>
        <dbReference type="Pfam" id="PF06094"/>
    </source>
</evidence>
<keyword evidence="2" id="KW-0808">Transferase</keyword>
<dbReference type="InterPro" id="IPR045038">
    <property type="entry name" value="AIG2-like"/>
</dbReference>
<accession>A0A9P7YJ17</accession>
<gene>
    <name evidence="6" type="ORF">BJ875DRAFT_440988</name>
</gene>
<comment type="similarity">
    <text evidence="1">Belongs to the gamma-glutamylcyclotransferase family.</text>
</comment>
<dbReference type="PANTHER" id="PTHR31544">
    <property type="entry name" value="AIG2-LIKE PROTEIN D"/>
    <property type="match status" value="1"/>
</dbReference>
<dbReference type="InterPro" id="IPR009288">
    <property type="entry name" value="AIG2-like_dom"/>
</dbReference>
<reference evidence="6" key="1">
    <citation type="journal article" date="2021" name="IMA Fungus">
        <title>Genomic characterization of three marine fungi, including Emericellopsis atlantica sp. nov. with signatures of a generalist lifestyle and marine biomass degradation.</title>
        <authorList>
            <person name="Hagestad O.C."/>
            <person name="Hou L."/>
            <person name="Andersen J.H."/>
            <person name="Hansen E.H."/>
            <person name="Altermark B."/>
            <person name="Li C."/>
            <person name="Kuhnert E."/>
            <person name="Cox R.J."/>
            <person name="Crous P.W."/>
            <person name="Spatafora J.W."/>
            <person name="Lail K."/>
            <person name="Amirebrahimi M."/>
            <person name="Lipzen A."/>
            <person name="Pangilinan J."/>
            <person name="Andreopoulos W."/>
            <person name="Hayes R.D."/>
            <person name="Ng V."/>
            <person name="Grigoriev I.V."/>
            <person name="Jackson S.A."/>
            <person name="Sutton T.D.S."/>
            <person name="Dobson A.D.W."/>
            <person name="Rama T."/>
        </authorList>
    </citation>
    <scope>NUCLEOTIDE SEQUENCE</scope>
    <source>
        <strain evidence="6">TRa018bII</strain>
    </source>
</reference>
<organism evidence="6 7">
    <name type="scientific">Amylocarpus encephaloides</name>
    <dbReference type="NCBI Taxonomy" id="45428"/>
    <lineage>
        <taxon>Eukaryota</taxon>
        <taxon>Fungi</taxon>
        <taxon>Dikarya</taxon>
        <taxon>Ascomycota</taxon>
        <taxon>Pezizomycotina</taxon>
        <taxon>Leotiomycetes</taxon>
        <taxon>Helotiales</taxon>
        <taxon>Helotiales incertae sedis</taxon>
        <taxon>Amylocarpus</taxon>
    </lineage>
</organism>
<evidence type="ECO:0000313" key="7">
    <source>
        <dbReference type="Proteomes" id="UP000824998"/>
    </source>
</evidence>
<keyword evidence="7" id="KW-1185">Reference proteome</keyword>
<dbReference type="AlphaFoldDB" id="A0A9P7YJ17"/>
<evidence type="ECO:0000256" key="3">
    <source>
        <dbReference type="ARBA" id="ARBA00030602"/>
    </source>
</evidence>
<dbReference type="Pfam" id="PF06094">
    <property type="entry name" value="GGACT"/>
    <property type="match status" value="1"/>
</dbReference>
<evidence type="ECO:0000256" key="2">
    <source>
        <dbReference type="ARBA" id="ARBA00022679"/>
    </source>
</evidence>
<protein>
    <recommendedName>
        <fullName evidence="3">Putative gamma-glutamylcyclotransferase</fullName>
    </recommendedName>
</protein>
<feature type="domain" description="Gamma-glutamylcyclotransferase AIG2-like" evidence="5">
    <location>
        <begin position="7"/>
        <end position="149"/>
    </location>
</feature>
<evidence type="ECO:0000256" key="1">
    <source>
        <dbReference type="ARBA" id="ARBA00008861"/>
    </source>
</evidence>
<feature type="compositionally biased region" description="Basic and acidic residues" evidence="4">
    <location>
        <begin position="173"/>
        <end position="197"/>
    </location>
</feature>
<evidence type="ECO:0000256" key="4">
    <source>
        <dbReference type="SAM" id="MobiDB-lite"/>
    </source>
</evidence>
<feature type="region of interest" description="Disordered" evidence="4">
    <location>
        <begin position="165"/>
        <end position="197"/>
    </location>
</feature>
<comment type="caution">
    <text evidence="6">The sequence shown here is derived from an EMBL/GenBank/DDBJ whole genome shotgun (WGS) entry which is preliminary data.</text>
</comment>